<dbReference type="PANTHER" id="PTHR42711">
    <property type="entry name" value="ABC TRANSPORTER ATP-BINDING PROTEIN"/>
    <property type="match status" value="1"/>
</dbReference>
<dbReference type="GO" id="GO:0043215">
    <property type="term" value="P:daunorubicin transport"/>
    <property type="evidence" value="ECO:0007669"/>
    <property type="project" value="InterPro"/>
</dbReference>
<dbReference type="InterPro" id="IPR027417">
    <property type="entry name" value="P-loop_NTPase"/>
</dbReference>
<name>A0A398DB08_9BACT</name>
<dbReference type="Pfam" id="PF00005">
    <property type="entry name" value="ABC_tran"/>
    <property type="match status" value="1"/>
</dbReference>
<evidence type="ECO:0000256" key="5">
    <source>
        <dbReference type="ARBA" id="ARBA00022840"/>
    </source>
</evidence>
<dbReference type="NCBIfam" id="TIGR01188">
    <property type="entry name" value="drrA"/>
    <property type="match status" value="1"/>
</dbReference>
<dbReference type="SUPFAM" id="SSF52540">
    <property type="entry name" value="P-loop containing nucleoside triphosphate hydrolases"/>
    <property type="match status" value="1"/>
</dbReference>
<dbReference type="GO" id="GO:0005524">
    <property type="term" value="F:ATP binding"/>
    <property type="evidence" value="ECO:0007669"/>
    <property type="project" value="UniProtKB-KW"/>
</dbReference>
<dbReference type="GO" id="GO:0005886">
    <property type="term" value="C:plasma membrane"/>
    <property type="evidence" value="ECO:0007669"/>
    <property type="project" value="UniProtKB-SubCell"/>
</dbReference>
<dbReference type="PROSITE" id="PS50893">
    <property type="entry name" value="ABC_TRANSPORTER_2"/>
    <property type="match status" value="1"/>
</dbReference>
<evidence type="ECO:0000256" key="6">
    <source>
        <dbReference type="ARBA" id="ARBA00049985"/>
    </source>
</evidence>
<accession>A0A398DB08</accession>
<comment type="subcellular location">
    <subcellularLocation>
        <location evidence="1">Cell membrane</location>
        <topology evidence="1">Peripheral membrane protein</topology>
        <orientation evidence="1">Cytoplasmic side</orientation>
    </subcellularLocation>
</comment>
<dbReference type="RefSeq" id="WP_119088076.1">
    <property type="nucleotide sequence ID" value="NZ_QXIV01000050.1"/>
</dbReference>
<sequence>MTEELVIETKGLKKTFVSKIKGKKKEVEAVKGVDLAVKKGEIFGFLGPNGAGKSTTQKMLSTLLPPTGGEAKVAGFDLQKEQSQIRKNIGYVSQAGGTDSGATGYENLILQAQLYGIDDKTAKKQAEELVKRFQMDSFADRPASTYSGGQKRRLDVALGMTHRPQLLLLDEPTTGLDPQSRVYMWEEIKKLKADGVSIFLTTHYMEEADNLCDTIAIIDDGTIIVKGTPMELKNSIGADIIVFGFSDENIARKSEQLLEKFHPEKITLEKTFVRLHIKDGDRAMPEVLRLLDANNLKAQNITLSRPSLDDVFLKYTGRSLREDNK</sequence>
<evidence type="ECO:0000256" key="2">
    <source>
        <dbReference type="ARBA" id="ARBA00022448"/>
    </source>
</evidence>
<dbReference type="InterPro" id="IPR050763">
    <property type="entry name" value="ABC_transporter_ATP-binding"/>
</dbReference>
<evidence type="ECO:0000313" key="9">
    <source>
        <dbReference type="Proteomes" id="UP000266042"/>
    </source>
</evidence>
<dbReference type="InterPro" id="IPR003439">
    <property type="entry name" value="ABC_transporter-like_ATP-bd"/>
</dbReference>
<dbReference type="PROSITE" id="PS00211">
    <property type="entry name" value="ABC_TRANSPORTER_1"/>
    <property type="match status" value="1"/>
</dbReference>
<dbReference type="Proteomes" id="UP000266042">
    <property type="component" value="Unassembled WGS sequence"/>
</dbReference>
<proteinExistence type="inferred from homology"/>
<dbReference type="PANTHER" id="PTHR42711:SF5">
    <property type="entry name" value="ABC TRANSPORTER ATP-BINDING PROTEIN NATA"/>
    <property type="match status" value="1"/>
</dbReference>
<organism evidence="8 9">
    <name type="scientific">Candidatus Cryosericum hinesii</name>
    <dbReference type="NCBI Taxonomy" id="2290915"/>
    <lineage>
        <taxon>Bacteria</taxon>
        <taxon>Pseudomonadati</taxon>
        <taxon>Caldisericota/Cryosericota group</taxon>
        <taxon>Candidatus Cryosericota</taxon>
        <taxon>Candidatus Cryosericia</taxon>
        <taxon>Candidatus Cryosericales</taxon>
        <taxon>Candidatus Cryosericaceae</taxon>
        <taxon>Candidatus Cryosericum</taxon>
    </lineage>
</organism>
<evidence type="ECO:0000256" key="4">
    <source>
        <dbReference type="ARBA" id="ARBA00022741"/>
    </source>
</evidence>
<dbReference type="GO" id="GO:1900753">
    <property type="term" value="P:doxorubicin transport"/>
    <property type="evidence" value="ECO:0007669"/>
    <property type="project" value="InterPro"/>
</dbReference>
<evidence type="ECO:0000259" key="7">
    <source>
        <dbReference type="PROSITE" id="PS50893"/>
    </source>
</evidence>
<dbReference type="InterPro" id="IPR025302">
    <property type="entry name" value="DrrA1/2-like_C"/>
</dbReference>
<keyword evidence="3" id="KW-0536">Nodulation</keyword>
<dbReference type="Gene3D" id="3.40.50.300">
    <property type="entry name" value="P-loop containing nucleotide triphosphate hydrolases"/>
    <property type="match status" value="1"/>
</dbReference>
<feature type="domain" description="ABC transporter" evidence="7">
    <location>
        <begin position="7"/>
        <end position="245"/>
    </location>
</feature>
<dbReference type="InterPro" id="IPR017871">
    <property type="entry name" value="ABC_transporter-like_CS"/>
</dbReference>
<reference evidence="8 9" key="1">
    <citation type="submission" date="2018-09" db="EMBL/GenBank/DDBJ databases">
        <title>Discovery and Ecogenomic Context for Candidatus Cryosericales, a Global Caldiserica Order Active in Thawing Permafrost.</title>
        <authorList>
            <person name="Martinez M.A."/>
            <person name="Woodcroft B.J."/>
            <person name="Ignacio Espinoza J.C."/>
            <person name="Zayed A."/>
            <person name="Singleton C.M."/>
            <person name="Boyd J."/>
            <person name="Li Y.-F."/>
            <person name="Purvine S."/>
            <person name="Maughan H."/>
            <person name="Hodgkins S.B."/>
            <person name="Anderson D."/>
            <person name="Sederholm M."/>
            <person name="Temperton B."/>
            <person name="Saleska S.R."/>
            <person name="Tyson G.W."/>
            <person name="Rich V.I."/>
        </authorList>
    </citation>
    <scope>NUCLEOTIDE SEQUENCE [LARGE SCALE GENOMIC DNA]</scope>
    <source>
        <strain evidence="8 9">SMC3</strain>
    </source>
</reference>
<dbReference type="Pfam" id="PF13732">
    <property type="entry name" value="DrrA1-3_C"/>
    <property type="match status" value="1"/>
</dbReference>
<protein>
    <submittedName>
        <fullName evidence="8">ATP-binding cassette domain-containing protein</fullName>
    </submittedName>
</protein>
<gene>
    <name evidence="8" type="ORF">SMC3_08410</name>
</gene>
<comment type="caution">
    <text evidence="8">The sequence shown here is derived from an EMBL/GenBank/DDBJ whole genome shotgun (WGS) entry which is preliminary data.</text>
</comment>
<evidence type="ECO:0000256" key="3">
    <source>
        <dbReference type="ARBA" id="ARBA00022458"/>
    </source>
</evidence>
<keyword evidence="4" id="KW-0547">Nucleotide-binding</keyword>
<keyword evidence="2" id="KW-0813">Transport</keyword>
<dbReference type="AlphaFoldDB" id="A0A398DB08"/>
<comment type="similarity">
    <text evidence="6">Belongs to the ABC transporter superfamily. Drug exporter-1 (DrugE1) (TC 3.A.1.105) family.</text>
</comment>
<evidence type="ECO:0000313" key="8">
    <source>
        <dbReference type="EMBL" id="RIE11800.1"/>
    </source>
</evidence>
<keyword evidence="5 8" id="KW-0067">ATP-binding</keyword>
<dbReference type="GO" id="GO:0016887">
    <property type="term" value="F:ATP hydrolysis activity"/>
    <property type="evidence" value="ECO:0007669"/>
    <property type="project" value="InterPro"/>
</dbReference>
<dbReference type="SMART" id="SM00382">
    <property type="entry name" value="AAA"/>
    <property type="match status" value="1"/>
</dbReference>
<dbReference type="InterPro" id="IPR005894">
    <property type="entry name" value="DrrA"/>
</dbReference>
<evidence type="ECO:0000256" key="1">
    <source>
        <dbReference type="ARBA" id="ARBA00004413"/>
    </source>
</evidence>
<dbReference type="EMBL" id="QXIW01000033">
    <property type="protein sequence ID" value="RIE11800.1"/>
    <property type="molecule type" value="Genomic_DNA"/>
</dbReference>
<dbReference type="InterPro" id="IPR003593">
    <property type="entry name" value="AAA+_ATPase"/>
</dbReference>